<dbReference type="Pfam" id="PF04063">
    <property type="entry name" value="DUF383"/>
    <property type="match status" value="1"/>
</dbReference>
<evidence type="ECO:0000313" key="7">
    <source>
        <dbReference type="Proteomes" id="UP000275078"/>
    </source>
</evidence>
<dbReference type="Proteomes" id="UP000275078">
    <property type="component" value="Unassembled WGS sequence"/>
</dbReference>
<sequence length="353" mass="39763">MPTELEELVTFLAAPNPQARQLALEHAVGYTTTQPQVFKQDDLRPIKDLKVTTADIPPRAKHALTCLVNLSDDQDIKKLLAEDDKYIQLLLEKITDPKYSNADLVSMLLANLSKSDAFVEKLLTFKTVKLPAESVSKSHNAMDQLMDLFVKGADQKLNPEACYDFLAYVFADVARIPKGREFFTTAQAYDGVIPLQKLIVFTEHSSLVRRKGVASCIKNSLFDTSSHRRLLDPAGINLLPYILLPLCGPDCFSVDENMEMLDVLQFLPEDKKRETDPTIVKTWVECLQILAYNREGRDTLRAAGTYYVIRELHLVVGNEDAESAIERLVDFLQADEPDEGEESEDDDKIEEIV</sequence>
<dbReference type="InterPro" id="IPR011989">
    <property type="entry name" value="ARM-like"/>
</dbReference>
<comment type="similarity">
    <text evidence="1">Belongs to the HGH1 family.</text>
</comment>
<dbReference type="STRING" id="1160509.A0A3N4H7H3"/>
<organism evidence="6 7">
    <name type="scientific">Ascobolus immersus RN42</name>
    <dbReference type="NCBI Taxonomy" id="1160509"/>
    <lineage>
        <taxon>Eukaryota</taxon>
        <taxon>Fungi</taxon>
        <taxon>Dikarya</taxon>
        <taxon>Ascomycota</taxon>
        <taxon>Pezizomycotina</taxon>
        <taxon>Pezizomycetes</taxon>
        <taxon>Pezizales</taxon>
        <taxon>Ascobolaceae</taxon>
        <taxon>Ascobolus</taxon>
    </lineage>
</organism>
<dbReference type="EMBL" id="ML120042">
    <property type="protein sequence ID" value="RPA70822.1"/>
    <property type="molecule type" value="Genomic_DNA"/>
</dbReference>
<evidence type="ECO:0000256" key="1">
    <source>
        <dbReference type="ARBA" id="ARBA00006712"/>
    </source>
</evidence>
<evidence type="ECO:0000256" key="3">
    <source>
        <dbReference type="SAM" id="MobiDB-lite"/>
    </source>
</evidence>
<accession>A0A3N4H7H3</accession>
<proteinExistence type="inferred from homology"/>
<dbReference type="InterPro" id="IPR039717">
    <property type="entry name" value="Hgh1"/>
</dbReference>
<dbReference type="Pfam" id="PF04064">
    <property type="entry name" value="DUF384"/>
    <property type="match status" value="1"/>
</dbReference>
<dbReference type="AlphaFoldDB" id="A0A3N4H7H3"/>
<name>A0A3N4H7H3_ASCIM</name>
<dbReference type="OrthoDB" id="338814at2759"/>
<evidence type="ECO:0000313" key="6">
    <source>
        <dbReference type="EMBL" id="RPA70822.1"/>
    </source>
</evidence>
<dbReference type="SUPFAM" id="SSF48371">
    <property type="entry name" value="ARM repeat"/>
    <property type="match status" value="1"/>
</dbReference>
<dbReference type="InterPro" id="IPR007206">
    <property type="entry name" value="Protein_HGH1_C"/>
</dbReference>
<reference evidence="6 7" key="1">
    <citation type="journal article" date="2018" name="Nat. Ecol. Evol.">
        <title>Pezizomycetes genomes reveal the molecular basis of ectomycorrhizal truffle lifestyle.</title>
        <authorList>
            <person name="Murat C."/>
            <person name="Payen T."/>
            <person name="Noel B."/>
            <person name="Kuo A."/>
            <person name="Morin E."/>
            <person name="Chen J."/>
            <person name="Kohler A."/>
            <person name="Krizsan K."/>
            <person name="Balestrini R."/>
            <person name="Da Silva C."/>
            <person name="Montanini B."/>
            <person name="Hainaut M."/>
            <person name="Levati E."/>
            <person name="Barry K.W."/>
            <person name="Belfiori B."/>
            <person name="Cichocki N."/>
            <person name="Clum A."/>
            <person name="Dockter R.B."/>
            <person name="Fauchery L."/>
            <person name="Guy J."/>
            <person name="Iotti M."/>
            <person name="Le Tacon F."/>
            <person name="Lindquist E.A."/>
            <person name="Lipzen A."/>
            <person name="Malagnac F."/>
            <person name="Mello A."/>
            <person name="Molinier V."/>
            <person name="Miyauchi S."/>
            <person name="Poulain J."/>
            <person name="Riccioni C."/>
            <person name="Rubini A."/>
            <person name="Sitrit Y."/>
            <person name="Splivallo R."/>
            <person name="Traeger S."/>
            <person name="Wang M."/>
            <person name="Zifcakova L."/>
            <person name="Wipf D."/>
            <person name="Zambonelli A."/>
            <person name="Paolocci F."/>
            <person name="Nowrousian M."/>
            <person name="Ottonello S."/>
            <person name="Baldrian P."/>
            <person name="Spatafora J.W."/>
            <person name="Henrissat B."/>
            <person name="Nagy L.G."/>
            <person name="Aury J.M."/>
            <person name="Wincker P."/>
            <person name="Grigoriev I.V."/>
            <person name="Bonfante P."/>
            <person name="Martin F.M."/>
        </authorList>
    </citation>
    <scope>NUCLEOTIDE SEQUENCE [LARGE SCALE GENOMIC DNA]</scope>
    <source>
        <strain evidence="6 7">RN42</strain>
    </source>
</reference>
<evidence type="ECO:0000259" key="4">
    <source>
        <dbReference type="Pfam" id="PF04063"/>
    </source>
</evidence>
<evidence type="ECO:0000256" key="2">
    <source>
        <dbReference type="ARBA" id="ARBA00014076"/>
    </source>
</evidence>
<evidence type="ECO:0000259" key="5">
    <source>
        <dbReference type="Pfam" id="PF04064"/>
    </source>
</evidence>
<dbReference type="InterPro" id="IPR016024">
    <property type="entry name" value="ARM-type_fold"/>
</dbReference>
<gene>
    <name evidence="6" type="ORF">BJ508DRAFT_420071</name>
</gene>
<keyword evidence="7" id="KW-1185">Reference proteome</keyword>
<dbReference type="PANTHER" id="PTHR13387:SF9">
    <property type="entry name" value="PROTEIN HGH1 HOMOLOG"/>
    <property type="match status" value="1"/>
</dbReference>
<feature type="region of interest" description="Disordered" evidence="3">
    <location>
        <begin position="334"/>
        <end position="353"/>
    </location>
</feature>
<dbReference type="Gene3D" id="1.25.10.10">
    <property type="entry name" value="Leucine-rich Repeat Variant"/>
    <property type="match status" value="1"/>
</dbReference>
<feature type="domain" description="Protein HGH1 C-terminal" evidence="5">
    <location>
        <begin position="286"/>
        <end position="339"/>
    </location>
</feature>
<feature type="domain" description="Protein HGH1 N-terminal" evidence="4">
    <location>
        <begin position="93"/>
        <end position="280"/>
    </location>
</feature>
<protein>
    <recommendedName>
        <fullName evidence="2">Protein HGH1 homolog</fullName>
    </recommendedName>
</protein>
<dbReference type="InterPro" id="IPR007205">
    <property type="entry name" value="Protein_HGH1_N"/>
</dbReference>
<dbReference type="PANTHER" id="PTHR13387">
    <property type="entry name" value="PROTEIN HGH1 HOMOLOG"/>
    <property type="match status" value="1"/>
</dbReference>